<keyword evidence="6 7" id="KW-0414">Isoprene biosynthesis</keyword>
<dbReference type="InterPro" id="IPR029044">
    <property type="entry name" value="Nucleotide-diphossugar_trans"/>
</dbReference>
<dbReference type="EMBL" id="JTJL01000006">
    <property type="protein sequence ID" value="OBW95894.1"/>
    <property type="molecule type" value="Genomic_DNA"/>
</dbReference>
<dbReference type="FunFam" id="3.90.550.10:FF:000003">
    <property type="entry name" value="2-C-methyl-D-erythritol 4-phosphate cytidylyltransferase"/>
    <property type="match status" value="1"/>
</dbReference>
<dbReference type="InterPro" id="IPR034683">
    <property type="entry name" value="IspD/TarI"/>
</dbReference>
<dbReference type="OrthoDB" id="9806837at2"/>
<keyword evidence="5 7" id="KW-0548">Nucleotidyltransferase</keyword>
<comment type="pathway">
    <text evidence="2 7">Isoprenoid biosynthesis; isopentenyl diphosphate biosynthesis via DXP pathway; isopentenyl diphosphate from 1-deoxy-D-xylulose 5-phosphate: step 2/6.</text>
</comment>
<keyword evidence="9" id="KW-1185">Reference proteome</keyword>
<evidence type="ECO:0000256" key="4">
    <source>
        <dbReference type="ARBA" id="ARBA00022679"/>
    </source>
</evidence>
<evidence type="ECO:0000256" key="1">
    <source>
        <dbReference type="ARBA" id="ARBA00001282"/>
    </source>
</evidence>
<comment type="caution">
    <text evidence="8">The sequence shown here is derived from an EMBL/GenBank/DDBJ whole genome shotgun (WGS) entry which is preliminary data.</text>
</comment>
<dbReference type="InterPro" id="IPR018294">
    <property type="entry name" value="ISPD_synthase_CS"/>
</dbReference>
<protein>
    <recommendedName>
        <fullName evidence="7">2-C-methyl-D-erythritol 4-phosphate cytidylyltransferase</fullName>
        <ecNumber evidence="7">2.7.7.60</ecNumber>
    </recommendedName>
    <alternativeName>
        <fullName evidence="7">4-diphosphocytidyl-2C-methyl-D-erythritol synthase</fullName>
    </alternativeName>
    <alternativeName>
        <fullName evidence="7">MEP cytidylyltransferase</fullName>
        <shortName evidence="7">MCT</shortName>
    </alternativeName>
</protein>
<dbReference type="UniPathway" id="UPA00056">
    <property type="reaction ID" value="UER00093"/>
</dbReference>
<proteinExistence type="inferred from homology"/>
<dbReference type="GO" id="GO:0019288">
    <property type="term" value="P:isopentenyl diphosphate biosynthetic process, methylerythritol 4-phosphate pathway"/>
    <property type="evidence" value="ECO:0007669"/>
    <property type="project" value="UniProtKB-UniRule"/>
</dbReference>
<dbReference type="PANTHER" id="PTHR32125">
    <property type="entry name" value="2-C-METHYL-D-ERYTHRITOL 4-PHOSPHATE CYTIDYLYLTRANSFERASE, CHLOROPLASTIC"/>
    <property type="match status" value="1"/>
</dbReference>
<name>A0A1A7P3U5_9PAST</name>
<evidence type="ECO:0000256" key="5">
    <source>
        <dbReference type="ARBA" id="ARBA00022695"/>
    </source>
</evidence>
<comment type="function">
    <text evidence="7">Catalyzes the formation of 4-diphosphocytidyl-2-C-methyl-D-erythritol from CTP and 2-C-methyl-D-erythritol 4-phosphate (MEP).</text>
</comment>
<feature type="site" description="Positions MEP for the nucleophilic attack" evidence="7">
    <location>
        <position position="162"/>
    </location>
</feature>
<dbReference type="InterPro" id="IPR050088">
    <property type="entry name" value="IspD/TarI_cytidylyltransf_bact"/>
</dbReference>
<organism evidence="8 9">
    <name type="scientific">Gallibacterium salpingitidis</name>
    <dbReference type="NCBI Taxonomy" id="505341"/>
    <lineage>
        <taxon>Bacteria</taxon>
        <taxon>Pseudomonadati</taxon>
        <taxon>Pseudomonadota</taxon>
        <taxon>Gammaproteobacteria</taxon>
        <taxon>Pasteurellales</taxon>
        <taxon>Pasteurellaceae</taxon>
        <taxon>Gallibacterium</taxon>
    </lineage>
</organism>
<dbReference type="HAMAP" id="MF_00108">
    <property type="entry name" value="IspD"/>
    <property type="match status" value="1"/>
</dbReference>
<comment type="similarity">
    <text evidence="3 7">Belongs to the IspD/TarI cytidylyltransferase family. IspD subfamily.</text>
</comment>
<evidence type="ECO:0000256" key="7">
    <source>
        <dbReference type="HAMAP-Rule" id="MF_00108"/>
    </source>
</evidence>
<keyword evidence="4 7" id="KW-0808">Transferase</keyword>
<evidence type="ECO:0000256" key="3">
    <source>
        <dbReference type="ARBA" id="ARBA00009789"/>
    </source>
</evidence>
<dbReference type="SUPFAM" id="SSF53448">
    <property type="entry name" value="Nucleotide-diphospho-sugar transferases"/>
    <property type="match status" value="1"/>
</dbReference>
<sequence>MNTNLSSMTSTRRIFAIVPAAGIGSRMQSDRPKQYLSLLGKTILQHTLEKLLSYPIIEKIIVATAENDPYLTDFPLKEHQKIVWVVGGETRDQSVFNALQLIDEQDVWVMVHDAARPCITHQDLDKLLQVTTLSGAILAKPVVDTIKKAVSATNLIEKTEDRSLLWHALTPQFFPAQLLKKALASAKQQGFTVTDEASALELLGEHPQLIAGRSDNIKITRPEDLALAEFYLLQQQKEWQK</sequence>
<dbReference type="Proteomes" id="UP000092649">
    <property type="component" value="Unassembled WGS sequence"/>
</dbReference>
<dbReference type="PANTHER" id="PTHR32125:SF4">
    <property type="entry name" value="2-C-METHYL-D-ERYTHRITOL 4-PHOSPHATE CYTIDYLYLTRANSFERASE, CHLOROPLASTIC"/>
    <property type="match status" value="1"/>
</dbReference>
<feature type="site" description="Transition state stabilizer" evidence="7">
    <location>
        <position position="26"/>
    </location>
</feature>
<comment type="catalytic activity">
    <reaction evidence="1 7">
        <text>2-C-methyl-D-erythritol 4-phosphate + CTP + H(+) = 4-CDP-2-C-methyl-D-erythritol + diphosphate</text>
        <dbReference type="Rhea" id="RHEA:13429"/>
        <dbReference type="ChEBI" id="CHEBI:15378"/>
        <dbReference type="ChEBI" id="CHEBI:33019"/>
        <dbReference type="ChEBI" id="CHEBI:37563"/>
        <dbReference type="ChEBI" id="CHEBI:57823"/>
        <dbReference type="ChEBI" id="CHEBI:58262"/>
        <dbReference type="EC" id="2.7.7.60"/>
    </reaction>
</comment>
<dbReference type="EC" id="2.7.7.60" evidence="7"/>
<feature type="site" description="Positions MEP for the nucleophilic attack" evidence="7">
    <location>
        <position position="218"/>
    </location>
</feature>
<feature type="site" description="Transition state stabilizer" evidence="7">
    <location>
        <position position="33"/>
    </location>
</feature>
<reference evidence="8 9" key="1">
    <citation type="submission" date="2014-11" db="EMBL/GenBank/DDBJ databases">
        <title>Pan-genome of Gallibacterium spp.</title>
        <authorList>
            <person name="Kudirkiene E."/>
            <person name="Bojesen A.M."/>
        </authorList>
    </citation>
    <scope>NUCLEOTIDE SEQUENCE [LARGE SCALE GENOMIC DNA]</scope>
    <source>
        <strain evidence="8 9">F150</strain>
    </source>
</reference>
<dbReference type="InterPro" id="IPR001228">
    <property type="entry name" value="IspD"/>
</dbReference>
<evidence type="ECO:0000313" key="8">
    <source>
        <dbReference type="EMBL" id="OBW95894.1"/>
    </source>
</evidence>
<accession>A0A1A7P3U5</accession>
<dbReference type="GO" id="GO:0050518">
    <property type="term" value="F:2-C-methyl-D-erythritol 4-phosphate cytidylyltransferase activity"/>
    <property type="evidence" value="ECO:0007669"/>
    <property type="project" value="UniProtKB-UniRule"/>
</dbReference>
<dbReference type="AlphaFoldDB" id="A0A1A7P3U5"/>
<dbReference type="Gene3D" id="3.90.550.10">
    <property type="entry name" value="Spore Coat Polysaccharide Biosynthesis Protein SpsA, Chain A"/>
    <property type="match status" value="1"/>
</dbReference>
<dbReference type="Pfam" id="PF01128">
    <property type="entry name" value="IspD"/>
    <property type="match status" value="1"/>
</dbReference>
<evidence type="ECO:0000256" key="6">
    <source>
        <dbReference type="ARBA" id="ARBA00023229"/>
    </source>
</evidence>
<evidence type="ECO:0000256" key="2">
    <source>
        <dbReference type="ARBA" id="ARBA00004787"/>
    </source>
</evidence>
<evidence type="ECO:0000313" key="9">
    <source>
        <dbReference type="Proteomes" id="UP000092649"/>
    </source>
</evidence>
<dbReference type="PATRIC" id="fig|505341.3.peg.455"/>
<dbReference type="PROSITE" id="PS01295">
    <property type="entry name" value="ISPD"/>
    <property type="match status" value="1"/>
</dbReference>
<dbReference type="NCBIfam" id="TIGR00453">
    <property type="entry name" value="ispD"/>
    <property type="match status" value="1"/>
</dbReference>
<gene>
    <name evidence="7" type="primary">ispD</name>
    <name evidence="8" type="ORF">QS62_02275</name>
</gene>
<dbReference type="CDD" id="cd02516">
    <property type="entry name" value="CDP-ME_synthetase"/>
    <property type="match status" value="1"/>
</dbReference>